<name>A0A8K0JWX2_9TREE</name>
<feature type="region of interest" description="Disordered" evidence="6">
    <location>
        <begin position="282"/>
        <end position="326"/>
    </location>
</feature>
<comment type="caution">
    <text evidence="9">The sequence shown here is derived from an EMBL/GenBank/DDBJ whole genome shotgun (WGS) entry which is preliminary data.</text>
</comment>
<dbReference type="GO" id="GO:0032051">
    <property type="term" value="F:clathrin light chain binding"/>
    <property type="evidence" value="ECO:0007669"/>
    <property type="project" value="TreeGrafter"/>
</dbReference>
<feature type="compositionally biased region" description="Low complexity" evidence="6">
    <location>
        <begin position="389"/>
        <end position="399"/>
    </location>
</feature>
<dbReference type="EMBL" id="JABELV010000001">
    <property type="protein sequence ID" value="KAG7580069.1"/>
    <property type="molecule type" value="Genomic_DNA"/>
</dbReference>
<dbReference type="GO" id="GO:0030136">
    <property type="term" value="C:clathrin-coated vesicle"/>
    <property type="evidence" value="ECO:0007669"/>
    <property type="project" value="TreeGrafter"/>
</dbReference>
<dbReference type="SMART" id="SM00273">
    <property type="entry name" value="ENTH"/>
    <property type="match status" value="1"/>
</dbReference>
<evidence type="ECO:0000313" key="10">
    <source>
        <dbReference type="Proteomes" id="UP000812966"/>
    </source>
</evidence>
<dbReference type="InterPro" id="IPR011417">
    <property type="entry name" value="ANTH_dom"/>
</dbReference>
<dbReference type="Gene3D" id="1.20.1410.10">
    <property type="entry name" value="I/LWEQ domain"/>
    <property type="match status" value="1"/>
</dbReference>
<dbReference type="Proteomes" id="UP000812966">
    <property type="component" value="Unassembled WGS sequence"/>
</dbReference>
<gene>
    <name evidence="9" type="ORF">FFLO_00040</name>
</gene>
<dbReference type="SUPFAM" id="SSF89009">
    <property type="entry name" value="GAT-like domain"/>
    <property type="match status" value="1"/>
</dbReference>
<dbReference type="PANTHER" id="PTHR10407">
    <property type="entry name" value="HUNTINGTIN INTERACTING PROTEIN 1"/>
    <property type="match status" value="1"/>
</dbReference>
<dbReference type="InterPro" id="IPR013809">
    <property type="entry name" value="ENTH"/>
</dbReference>
<dbReference type="GO" id="GO:0080025">
    <property type="term" value="F:phosphatidylinositol-3,5-bisphosphate binding"/>
    <property type="evidence" value="ECO:0007669"/>
    <property type="project" value="TreeGrafter"/>
</dbReference>
<feature type="domain" description="ENTH" evidence="7">
    <location>
        <begin position="24"/>
        <end position="153"/>
    </location>
</feature>
<keyword evidence="3" id="KW-0963">Cytoplasm</keyword>
<dbReference type="Pfam" id="PF01608">
    <property type="entry name" value="I_LWEQ"/>
    <property type="match status" value="1"/>
</dbReference>
<dbReference type="SMART" id="SM00307">
    <property type="entry name" value="ILWEQ"/>
    <property type="match status" value="1"/>
</dbReference>
<dbReference type="PANTHER" id="PTHR10407:SF15">
    <property type="entry name" value="HUNTINGTIN INTERACTING PROTEIN 1"/>
    <property type="match status" value="1"/>
</dbReference>
<dbReference type="InterPro" id="IPR008942">
    <property type="entry name" value="ENTH_VHS"/>
</dbReference>
<dbReference type="Gene3D" id="1.25.40.90">
    <property type="match status" value="1"/>
</dbReference>
<feature type="region of interest" description="Disordered" evidence="6">
    <location>
        <begin position="342"/>
        <end position="399"/>
    </location>
</feature>
<evidence type="ECO:0000259" key="8">
    <source>
        <dbReference type="PROSITE" id="PS50945"/>
    </source>
</evidence>
<accession>A0A8K0JWX2</accession>
<keyword evidence="5" id="KW-0175">Coiled coil</keyword>
<evidence type="ECO:0000256" key="6">
    <source>
        <dbReference type="SAM" id="MobiDB-lite"/>
    </source>
</evidence>
<dbReference type="SUPFAM" id="SSF109885">
    <property type="entry name" value="I/LWEQ domain"/>
    <property type="match status" value="1"/>
</dbReference>
<dbReference type="PROSITE" id="PS50945">
    <property type="entry name" value="I_LWEQ"/>
    <property type="match status" value="1"/>
</dbReference>
<dbReference type="GO" id="GO:0035615">
    <property type="term" value="F:clathrin adaptor activity"/>
    <property type="evidence" value="ECO:0007669"/>
    <property type="project" value="TreeGrafter"/>
</dbReference>
<evidence type="ECO:0000256" key="3">
    <source>
        <dbReference type="ARBA" id="ARBA00022490"/>
    </source>
</evidence>
<dbReference type="AlphaFoldDB" id="A0A8K0JWX2"/>
<proteinExistence type="inferred from homology"/>
<feature type="domain" description="I/LWEQ" evidence="8">
    <location>
        <begin position="840"/>
        <end position="1083"/>
    </location>
</feature>
<feature type="compositionally biased region" description="Basic and acidic residues" evidence="6">
    <location>
        <begin position="349"/>
        <end position="381"/>
    </location>
</feature>
<evidence type="ECO:0000313" key="9">
    <source>
        <dbReference type="EMBL" id="KAG7580069.1"/>
    </source>
</evidence>
<dbReference type="SUPFAM" id="SSF48464">
    <property type="entry name" value="ENTH/VHS domain"/>
    <property type="match status" value="1"/>
</dbReference>
<comment type="subcellular location">
    <subcellularLocation>
        <location evidence="1">Cytoplasm</location>
    </subcellularLocation>
</comment>
<reference evidence="9" key="1">
    <citation type="submission" date="2020-04" db="EMBL/GenBank/DDBJ databases">
        <title>Analysis of mating type loci in Filobasidium floriforme.</title>
        <authorList>
            <person name="Nowrousian M."/>
        </authorList>
    </citation>
    <scope>NUCLEOTIDE SEQUENCE</scope>
    <source>
        <strain evidence="9">CBS 6242</strain>
    </source>
</reference>
<dbReference type="Pfam" id="PF07651">
    <property type="entry name" value="ANTH"/>
    <property type="match status" value="1"/>
</dbReference>
<dbReference type="GO" id="GO:0048268">
    <property type="term" value="P:clathrin coat assembly"/>
    <property type="evidence" value="ECO:0007669"/>
    <property type="project" value="TreeGrafter"/>
</dbReference>
<dbReference type="PROSITE" id="PS50942">
    <property type="entry name" value="ENTH"/>
    <property type="match status" value="1"/>
</dbReference>
<dbReference type="GO" id="GO:0043325">
    <property type="term" value="F:phosphatidylinositol-3,4-bisphosphate binding"/>
    <property type="evidence" value="ECO:0007669"/>
    <property type="project" value="TreeGrafter"/>
</dbReference>
<dbReference type="GO" id="GO:0051015">
    <property type="term" value="F:actin filament binding"/>
    <property type="evidence" value="ECO:0007669"/>
    <property type="project" value="TreeGrafter"/>
</dbReference>
<evidence type="ECO:0000256" key="5">
    <source>
        <dbReference type="SAM" id="Coils"/>
    </source>
</evidence>
<dbReference type="GO" id="GO:0007015">
    <property type="term" value="P:actin filament organization"/>
    <property type="evidence" value="ECO:0007669"/>
    <property type="project" value="TreeGrafter"/>
</dbReference>
<comment type="similarity">
    <text evidence="2">Belongs to the SLA2 family.</text>
</comment>
<dbReference type="InterPro" id="IPR002558">
    <property type="entry name" value="ILWEQ_dom"/>
</dbReference>
<dbReference type="FunFam" id="1.20.1410.10:FF:000004">
    <property type="entry name" value="Cytoskeleton assembly control protein Sla2"/>
    <property type="match status" value="1"/>
</dbReference>
<evidence type="ECO:0000256" key="1">
    <source>
        <dbReference type="ARBA" id="ARBA00004496"/>
    </source>
</evidence>
<evidence type="ECO:0000259" key="7">
    <source>
        <dbReference type="PROSITE" id="PS50942"/>
    </source>
</evidence>
<dbReference type="InterPro" id="IPR030224">
    <property type="entry name" value="Sla2_fam"/>
</dbReference>
<dbReference type="InterPro" id="IPR035964">
    <property type="entry name" value="I/LWEQ_dom_sf"/>
</dbReference>
<keyword evidence="4" id="KW-0009">Actin-binding</keyword>
<organism evidence="9 10">
    <name type="scientific">Filobasidium floriforme</name>
    <dbReference type="NCBI Taxonomy" id="5210"/>
    <lineage>
        <taxon>Eukaryota</taxon>
        <taxon>Fungi</taxon>
        <taxon>Dikarya</taxon>
        <taxon>Basidiomycota</taxon>
        <taxon>Agaricomycotina</taxon>
        <taxon>Tremellomycetes</taxon>
        <taxon>Filobasidiales</taxon>
        <taxon>Filobasidiaceae</taxon>
        <taxon>Filobasidium</taxon>
    </lineage>
</organism>
<feature type="coiled-coil region" evidence="5">
    <location>
        <begin position="1042"/>
        <end position="1078"/>
    </location>
</feature>
<dbReference type="GO" id="GO:0030479">
    <property type="term" value="C:actin cortical patch"/>
    <property type="evidence" value="ECO:0007669"/>
    <property type="project" value="TreeGrafter"/>
</dbReference>
<evidence type="ECO:0000256" key="2">
    <source>
        <dbReference type="ARBA" id="ARBA00010135"/>
    </source>
</evidence>
<feature type="region of interest" description="Disordered" evidence="6">
    <location>
        <begin position="1"/>
        <end position="51"/>
    </location>
</feature>
<protein>
    <recommendedName>
        <fullName evidence="11">Cytoskeleton assembly control protein</fullName>
    </recommendedName>
</protein>
<evidence type="ECO:0008006" key="11">
    <source>
        <dbReference type="Google" id="ProtNLM"/>
    </source>
</evidence>
<dbReference type="GO" id="GO:0006897">
    <property type="term" value="P:endocytosis"/>
    <property type="evidence" value="ECO:0007669"/>
    <property type="project" value="InterPro"/>
</dbReference>
<sequence length="1085" mass="121994">MDDEDYGRRRAAAMSNHQPTRPVDKDKNEAELGVSIKKAVTPEETAPSDPSRSEMIVYTWDYHSSLPVWNGLRTLPILADEVQTFKALIVVHKLLQEGHPVTLKEAHSQTGWLETCGRTVAADATKGYAPLIRAYVSFTLSKLRFHRHHPEFNGLFEYEEYISLKNIDDPNEGYETIGDLMTLQDQIETFQKLIFVHFRGSNNNECKISALVPLVKESYGIYRFITSMMRAMHRKLEDVGILDPLRARYNAQHFNLRKFYYECSNLKYLTGLINVPKLGQEPPNLLETGEPTPSLPQRPKNGGSSAPPPRNATPANGSGEPSATADEIEEQRRMLEQYERKQASLVAQRDSEKKRQEEEKARQEREFAEQQRAQAERERQAQEQLMRDQMAMQANQQSQQQFDQTAQMAQQMEREMLAMRGQYERDQMLLEQYDRRVKALEGELGMIGANVGAQMGAKDELIMQLQNQIEVWKNKYDALAKLYSQLRGEHLDLLNKTKGFQLKASSAQEAIDKMERMERDVKAKNLELADMIRERDRARYDVDRLKSSHREEVDRIKRDLSFANERAEDATRNKSSEVSGMLGKYNRQLTELEDSLRSKQMQIDDLLRKLDAKEGEVSRMMEEKDQELAILQEGMDSTLQQMNDLRLTHGENDNAFTAQVDTLILDQQKELNEIIDSIFQACVQKVDDAIYELEAPMSTGNTTATPEYTLSIIEKAMTNATEFASIFNLYATKKKGGGQVDVIKASNELAQSLSETLLSAKGITRLASNDEAADKLVRVAKMAGDVGMRFFLNLQSYRLQLVGPSQKEEIALRSNAECRGSLTKLSEAVETLIPKATAQSIAKASGDIGDIVSQEMQNASRAIEAATERLRAMMSRPKDNSKYSVLDVQVHDAILEAAMVITGAIGRLIQAATVSQEEIVAQGKGSSSTQQFYKRNNRWTEGLISAAKAVAFATKLLIDSADGVISGTHSLEQLIVASNEVSGATAQLVAASRVKASLMSKTQQNLELAAKAVTDACKGLVKQVKTISSQPTEDDLVDYKSMATHEFKVREMEQQVEILKLEKDLGAARRRLGEMRRAGYHAEAD</sequence>
<keyword evidence="10" id="KW-1185">Reference proteome</keyword>
<evidence type="ECO:0000256" key="4">
    <source>
        <dbReference type="ARBA" id="ARBA00023203"/>
    </source>
</evidence>